<sequence length="71" mass="7859">MNNPYSSQRLCAACLNQESCSHRSPQVQPNPCNATPHFSQSERDAMVELFFAGHSHVANTNSSSQQQKLPL</sequence>
<organism evidence="1 2">
    <name type="scientific">Basidiobolus ranarum</name>
    <dbReference type="NCBI Taxonomy" id="34480"/>
    <lineage>
        <taxon>Eukaryota</taxon>
        <taxon>Fungi</taxon>
        <taxon>Fungi incertae sedis</taxon>
        <taxon>Zoopagomycota</taxon>
        <taxon>Entomophthoromycotina</taxon>
        <taxon>Basidiobolomycetes</taxon>
        <taxon>Basidiobolales</taxon>
        <taxon>Basidiobolaceae</taxon>
        <taxon>Basidiobolus</taxon>
    </lineage>
</organism>
<evidence type="ECO:0000313" key="1">
    <source>
        <dbReference type="EMBL" id="KAK9703124.1"/>
    </source>
</evidence>
<reference evidence="1 2" key="1">
    <citation type="submission" date="2023-04" db="EMBL/GenBank/DDBJ databases">
        <title>Genome of Basidiobolus ranarum AG-B5.</title>
        <authorList>
            <person name="Stajich J.E."/>
            <person name="Carter-House D."/>
            <person name="Gryganskyi A."/>
        </authorList>
    </citation>
    <scope>NUCLEOTIDE SEQUENCE [LARGE SCALE GENOMIC DNA]</scope>
    <source>
        <strain evidence="1 2">AG-B5</strain>
    </source>
</reference>
<evidence type="ECO:0000313" key="2">
    <source>
        <dbReference type="Proteomes" id="UP001479436"/>
    </source>
</evidence>
<protein>
    <submittedName>
        <fullName evidence="1">Uncharacterized protein</fullName>
    </submittedName>
</protein>
<name>A0ABR2VUT0_9FUNG</name>
<dbReference type="Proteomes" id="UP001479436">
    <property type="component" value="Unassembled WGS sequence"/>
</dbReference>
<proteinExistence type="predicted"/>
<comment type="caution">
    <text evidence="1">The sequence shown here is derived from an EMBL/GenBank/DDBJ whole genome shotgun (WGS) entry which is preliminary data.</text>
</comment>
<keyword evidence="2" id="KW-1185">Reference proteome</keyword>
<dbReference type="EMBL" id="JASJQH010007662">
    <property type="protein sequence ID" value="KAK9703124.1"/>
    <property type="molecule type" value="Genomic_DNA"/>
</dbReference>
<gene>
    <name evidence="1" type="ORF">K7432_010878</name>
</gene>
<accession>A0ABR2VUT0</accession>